<dbReference type="Pfam" id="PF12239">
    <property type="entry name" value="DUF3605"/>
    <property type="match status" value="1"/>
</dbReference>
<gene>
    <name evidence="1" type="ORF">NKR23_g7332</name>
</gene>
<evidence type="ECO:0000313" key="1">
    <source>
        <dbReference type="EMBL" id="KAJ9142184.1"/>
    </source>
</evidence>
<proteinExistence type="predicted"/>
<name>A0AA38VR22_9PEZI</name>
<dbReference type="GO" id="GO:0006044">
    <property type="term" value="P:N-acetylglucosamine metabolic process"/>
    <property type="evidence" value="ECO:0007669"/>
    <property type="project" value="TreeGrafter"/>
</dbReference>
<dbReference type="EMBL" id="JANBVO010000023">
    <property type="protein sequence ID" value="KAJ9142184.1"/>
    <property type="molecule type" value="Genomic_DNA"/>
</dbReference>
<keyword evidence="2" id="KW-1185">Reference proteome</keyword>
<accession>A0AA38VR22</accession>
<evidence type="ECO:0000313" key="2">
    <source>
        <dbReference type="Proteomes" id="UP001174694"/>
    </source>
</evidence>
<dbReference type="PANTHER" id="PTHR35020">
    <property type="entry name" value="N-ACETYLGLUCOSAMINE-INDUCED PROTEIN 1"/>
    <property type="match status" value="1"/>
</dbReference>
<organism evidence="1 2">
    <name type="scientific">Pleurostoma richardsiae</name>
    <dbReference type="NCBI Taxonomy" id="41990"/>
    <lineage>
        <taxon>Eukaryota</taxon>
        <taxon>Fungi</taxon>
        <taxon>Dikarya</taxon>
        <taxon>Ascomycota</taxon>
        <taxon>Pezizomycotina</taxon>
        <taxon>Sordariomycetes</taxon>
        <taxon>Sordariomycetidae</taxon>
        <taxon>Calosphaeriales</taxon>
        <taxon>Pleurostomataceae</taxon>
        <taxon>Pleurostoma</taxon>
    </lineage>
</organism>
<dbReference type="GO" id="GO:0005737">
    <property type="term" value="C:cytoplasm"/>
    <property type="evidence" value="ECO:0007669"/>
    <property type="project" value="TreeGrafter"/>
</dbReference>
<comment type="caution">
    <text evidence="1">The sequence shown here is derived from an EMBL/GenBank/DDBJ whole genome shotgun (WGS) entry which is preliminary data.</text>
</comment>
<sequence>MGSVTPLPYWQVNVPPEEREAECPDFLRDLNAKDIGIISTPDSQYATETWPAVRRKCAENRLDLFQRRPSDLRRYLAYNWGLKRRYGSVMDFVVKERLRWEQPIRPSGTRPFEREEDVKVLWNDWPYGIDERIVHLVVWTKFELAEDPATGDITEETRAQIQAYVDRVFGARMPKENYVWFKNWQSLKSIKSVEHFHVMLFDPDPAFVDEITHGDVPLSKKLAK</sequence>
<protein>
    <submittedName>
        <fullName evidence="1">N-acetylglucosamine-induced protein 1</fullName>
    </submittedName>
</protein>
<reference evidence="1" key="1">
    <citation type="submission" date="2022-07" db="EMBL/GenBank/DDBJ databases">
        <title>Fungi with potential for degradation of polypropylene.</title>
        <authorList>
            <person name="Gostincar C."/>
        </authorList>
    </citation>
    <scope>NUCLEOTIDE SEQUENCE</scope>
    <source>
        <strain evidence="1">EXF-13308</strain>
    </source>
</reference>
<dbReference type="PANTHER" id="PTHR35020:SF4">
    <property type="entry name" value="N-ACETYLGLUCOSAMINE-INDUCED PROTEIN 1"/>
    <property type="match status" value="1"/>
</dbReference>
<dbReference type="InterPro" id="IPR022036">
    <property type="entry name" value="DUF3605"/>
</dbReference>
<dbReference type="AlphaFoldDB" id="A0AA38VR22"/>
<dbReference type="Proteomes" id="UP001174694">
    <property type="component" value="Unassembled WGS sequence"/>
</dbReference>